<dbReference type="NCBIfam" id="NF001159">
    <property type="entry name" value="PRK00150.1-3"/>
    <property type="match status" value="1"/>
</dbReference>
<feature type="binding site" evidence="2">
    <location>
        <position position="89"/>
    </location>
    <ligand>
        <name>Fe cation</name>
        <dbReference type="ChEBI" id="CHEBI:24875"/>
    </ligand>
</feature>
<dbReference type="EC" id="3.5.1.88" evidence="2"/>
<feature type="binding site" evidence="2">
    <location>
        <position position="135"/>
    </location>
    <ligand>
        <name>Fe cation</name>
        <dbReference type="ChEBI" id="CHEBI:24875"/>
    </ligand>
</feature>
<keyword evidence="2" id="KW-0648">Protein biosynthesis</keyword>
<comment type="catalytic activity">
    <reaction evidence="2">
        <text>N-terminal N-formyl-L-methionyl-[peptide] + H2O = N-terminal L-methionyl-[peptide] + formate</text>
        <dbReference type="Rhea" id="RHEA:24420"/>
        <dbReference type="Rhea" id="RHEA-COMP:10639"/>
        <dbReference type="Rhea" id="RHEA-COMP:10640"/>
        <dbReference type="ChEBI" id="CHEBI:15377"/>
        <dbReference type="ChEBI" id="CHEBI:15740"/>
        <dbReference type="ChEBI" id="CHEBI:49298"/>
        <dbReference type="ChEBI" id="CHEBI:64731"/>
        <dbReference type="EC" id="3.5.1.88"/>
    </reaction>
</comment>
<evidence type="ECO:0000256" key="1">
    <source>
        <dbReference type="ARBA" id="ARBA00010759"/>
    </source>
</evidence>
<dbReference type="NCBIfam" id="TIGR00079">
    <property type="entry name" value="pept_deformyl"/>
    <property type="match status" value="1"/>
</dbReference>
<dbReference type="PRINTS" id="PR01576">
    <property type="entry name" value="PDEFORMYLASE"/>
</dbReference>
<comment type="similarity">
    <text evidence="1 2">Belongs to the polypeptide deformylase family.</text>
</comment>
<comment type="function">
    <text evidence="2">Removes the formyl group from the N-terminal Met of newly synthesized proteins. Requires at least a dipeptide for an efficient rate of reaction. N-terminal L-methionine is a prerequisite for activity but the enzyme has broad specificity at other positions.</text>
</comment>
<feature type="active site" evidence="2">
    <location>
        <position position="132"/>
    </location>
</feature>
<reference evidence="4" key="1">
    <citation type="journal article" date="2019" name="Int. J. Syst. Evol. Microbiol.">
        <title>The Global Catalogue of Microorganisms (GCM) 10K type strain sequencing project: providing services to taxonomists for standard genome sequencing and annotation.</title>
        <authorList>
            <consortium name="The Broad Institute Genomics Platform"/>
            <consortium name="The Broad Institute Genome Sequencing Center for Infectious Disease"/>
            <person name="Wu L."/>
            <person name="Ma J."/>
        </authorList>
    </citation>
    <scope>NUCLEOTIDE SEQUENCE [LARGE SCALE GENOMIC DNA]</scope>
    <source>
        <strain evidence="4">NCAIM B.02333</strain>
    </source>
</reference>
<accession>A0ABV7WCL1</accession>
<organism evidence="3 4">
    <name type="scientific">Aquipuribacter hungaricus</name>
    <dbReference type="NCBI Taxonomy" id="545624"/>
    <lineage>
        <taxon>Bacteria</taxon>
        <taxon>Bacillati</taxon>
        <taxon>Actinomycetota</taxon>
        <taxon>Actinomycetes</taxon>
        <taxon>Micrococcales</taxon>
        <taxon>Intrasporangiaceae</taxon>
        <taxon>Aquipuribacter</taxon>
    </lineage>
</organism>
<dbReference type="PIRSF" id="PIRSF004749">
    <property type="entry name" value="Pep_def"/>
    <property type="match status" value="1"/>
</dbReference>
<dbReference type="RefSeq" id="WP_340290537.1">
    <property type="nucleotide sequence ID" value="NZ_JBBEOI010000020.1"/>
</dbReference>
<dbReference type="PANTHER" id="PTHR10458">
    <property type="entry name" value="PEPTIDE DEFORMYLASE"/>
    <property type="match status" value="1"/>
</dbReference>
<dbReference type="GO" id="GO:0042586">
    <property type="term" value="F:peptide deformylase activity"/>
    <property type="evidence" value="ECO:0007669"/>
    <property type="project" value="UniProtKB-EC"/>
</dbReference>
<dbReference type="Pfam" id="PF01327">
    <property type="entry name" value="Pep_deformylase"/>
    <property type="match status" value="1"/>
</dbReference>
<evidence type="ECO:0000256" key="2">
    <source>
        <dbReference type="HAMAP-Rule" id="MF_00163"/>
    </source>
</evidence>
<keyword evidence="4" id="KW-1185">Reference proteome</keyword>
<comment type="cofactor">
    <cofactor evidence="2">
        <name>Fe(2+)</name>
        <dbReference type="ChEBI" id="CHEBI:29033"/>
    </cofactor>
    <text evidence="2">Binds 1 Fe(2+) ion.</text>
</comment>
<dbReference type="PANTHER" id="PTHR10458:SF22">
    <property type="entry name" value="PEPTIDE DEFORMYLASE"/>
    <property type="match status" value="1"/>
</dbReference>
<name>A0ABV7WCL1_9MICO</name>
<dbReference type="SUPFAM" id="SSF56420">
    <property type="entry name" value="Peptide deformylase"/>
    <property type="match status" value="1"/>
</dbReference>
<evidence type="ECO:0000313" key="4">
    <source>
        <dbReference type="Proteomes" id="UP001595685"/>
    </source>
</evidence>
<sequence length="182" mass="19989">MAVRPIRLFGDPVLRRRADEVVDFDRELRQLVTDLTDTMLDAGGSGIAAPQVGVGLRVFTWVVEGEFGHIVNPTVELVGDEESFEREGCLSIPGLPFDCRRHLRVVTTGFTVDGEPLRVEGAGKLSVVVQHETDHLDGILFVDRLDEATRALAEAAIREAEWSRGMVPEIRASPHAPLRPTG</sequence>
<gene>
    <name evidence="2 3" type="primary">def</name>
    <name evidence="3" type="ORF">ACFOLH_02520</name>
</gene>
<dbReference type="HAMAP" id="MF_00163">
    <property type="entry name" value="Pep_deformylase"/>
    <property type="match status" value="1"/>
</dbReference>
<protein>
    <recommendedName>
        <fullName evidence="2">Peptide deformylase</fullName>
        <shortName evidence="2">PDF</shortName>
        <ecNumber evidence="2">3.5.1.88</ecNumber>
    </recommendedName>
    <alternativeName>
        <fullName evidence="2">Polypeptide deformylase</fullName>
    </alternativeName>
</protein>
<dbReference type="Gene3D" id="3.90.45.10">
    <property type="entry name" value="Peptide deformylase"/>
    <property type="match status" value="1"/>
</dbReference>
<keyword evidence="2" id="KW-0408">Iron</keyword>
<feature type="binding site" evidence="2">
    <location>
        <position position="131"/>
    </location>
    <ligand>
        <name>Fe cation</name>
        <dbReference type="ChEBI" id="CHEBI:24875"/>
    </ligand>
</feature>
<comment type="caution">
    <text evidence="3">The sequence shown here is derived from an EMBL/GenBank/DDBJ whole genome shotgun (WGS) entry which is preliminary data.</text>
</comment>
<dbReference type="InterPro" id="IPR023635">
    <property type="entry name" value="Peptide_deformylase"/>
</dbReference>
<keyword evidence="2 3" id="KW-0378">Hydrolase</keyword>
<proteinExistence type="inferred from homology"/>
<dbReference type="CDD" id="cd00487">
    <property type="entry name" value="Pep_deformylase"/>
    <property type="match status" value="1"/>
</dbReference>
<keyword evidence="2" id="KW-0479">Metal-binding</keyword>
<evidence type="ECO:0000313" key="3">
    <source>
        <dbReference type="EMBL" id="MFC3687212.1"/>
    </source>
</evidence>
<dbReference type="InterPro" id="IPR036821">
    <property type="entry name" value="Peptide_deformylase_sf"/>
</dbReference>
<dbReference type="Proteomes" id="UP001595685">
    <property type="component" value="Unassembled WGS sequence"/>
</dbReference>
<dbReference type="EMBL" id="JBHRWW010000001">
    <property type="protein sequence ID" value="MFC3687212.1"/>
    <property type="molecule type" value="Genomic_DNA"/>
</dbReference>